<reference evidence="2 3" key="1">
    <citation type="submission" date="2023-08" db="EMBL/GenBank/DDBJ databases">
        <title>New molecular markers tilS and rpoB for phylogenetic and monitoring studies of the genus Thiothrix biodiversity.</title>
        <authorList>
            <person name="Ravin N.V."/>
            <person name="Smolyakov D."/>
            <person name="Markov N.D."/>
            <person name="Beletsky A.V."/>
            <person name="Mardanov A.V."/>
            <person name="Rudenko T.S."/>
            <person name="Grabovich M.Y."/>
        </authorList>
    </citation>
    <scope>NUCLEOTIDE SEQUENCE</scope>
    <source>
        <strain evidence="2">DNT52</strain>
        <strain evidence="1 3">H33</strain>
    </source>
</reference>
<dbReference type="RefSeq" id="WP_308136566.1">
    <property type="nucleotide sequence ID" value="NZ_CP133217.1"/>
</dbReference>
<evidence type="ECO:0000313" key="1">
    <source>
        <dbReference type="EMBL" id="MDQ5770908.1"/>
    </source>
</evidence>
<evidence type="ECO:0008006" key="4">
    <source>
        <dbReference type="Google" id="ProtNLM"/>
    </source>
</evidence>
<dbReference type="EMBL" id="CP133217">
    <property type="protein sequence ID" value="WML85904.1"/>
    <property type="molecule type" value="Genomic_DNA"/>
</dbReference>
<dbReference type="Proteomes" id="UP001229862">
    <property type="component" value="Chromosome"/>
</dbReference>
<dbReference type="EMBL" id="JAVFKN010000044">
    <property type="protein sequence ID" value="MDQ5770908.1"/>
    <property type="molecule type" value="Genomic_DNA"/>
</dbReference>
<dbReference type="Proteomes" id="UP001223336">
    <property type="component" value="Unassembled WGS sequence"/>
</dbReference>
<protein>
    <recommendedName>
        <fullName evidence="4">Restriction endonuclease subunit S</fullName>
    </recommendedName>
</protein>
<gene>
    <name evidence="1" type="ORF">RCC75_20430</name>
    <name evidence="2" type="ORF">RCG00_16565</name>
</gene>
<dbReference type="AlphaFoldDB" id="A0AA51MLJ7"/>
<name>A0AA51MLJ7_9GAMM</name>
<proteinExistence type="predicted"/>
<evidence type="ECO:0000313" key="3">
    <source>
        <dbReference type="Proteomes" id="UP001223336"/>
    </source>
</evidence>
<accession>A0AA51MLJ7</accession>
<evidence type="ECO:0000313" key="2">
    <source>
        <dbReference type="EMBL" id="WML85904.1"/>
    </source>
</evidence>
<keyword evidence="3" id="KW-1185">Reference proteome</keyword>
<organism evidence="2">
    <name type="scientific">Thiothrix subterranea</name>
    <dbReference type="NCBI Taxonomy" id="2735563"/>
    <lineage>
        <taxon>Bacteria</taxon>
        <taxon>Pseudomonadati</taxon>
        <taxon>Pseudomonadota</taxon>
        <taxon>Gammaproteobacteria</taxon>
        <taxon>Thiotrichales</taxon>
        <taxon>Thiotrichaceae</taxon>
        <taxon>Thiothrix</taxon>
    </lineage>
</organism>
<sequence length="53" mass="5926">MSNLMELLKDIEVEWKPLGEVGQLIRGNGLQKKDFTETGVPAIRANLSPYPLD</sequence>